<name>A0A164QGH1_9CRUS</name>
<proteinExistence type="predicted"/>
<organism evidence="1 2">
    <name type="scientific">Daphnia magna</name>
    <dbReference type="NCBI Taxonomy" id="35525"/>
    <lineage>
        <taxon>Eukaryota</taxon>
        <taxon>Metazoa</taxon>
        <taxon>Ecdysozoa</taxon>
        <taxon>Arthropoda</taxon>
        <taxon>Crustacea</taxon>
        <taxon>Branchiopoda</taxon>
        <taxon>Diplostraca</taxon>
        <taxon>Cladocera</taxon>
        <taxon>Anomopoda</taxon>
        <taxon>Daphniidae</taxon>
        <taxon>Daphnia</taxon>
    </lineage>
</organism>
<comment type="caution">
    <text evidence="1">The sequence shown here is derived from an EMBL/GenBank/DDBJ whole genome shotgun (WGS) entry which is preliminary data.</text>
</comment>
<evidence type="ECO:0000313" key="1">
    <source>
        <dbReference type="EMBL" id="KZS07731.1"/>
    </source>
</evidence>
<accession>A0A164QGH1</accession>
<sequence>MQCLLLWDYGCFGVAGYPAENFFASSLALSLHPMFRIVSEFQWMIQFCGIQVSLTVRFS</sequence>
<reference evidence="1 2" key="1">
    <citation type="submission" date="2016-03" db="EMBL/GenBank/DDBJ databases">
        <title>EvidentialGene: Evidence-directed Construction of Genes on Genomes.</title>
        <authorList>
            <person name="Gilbert D.G."/>
            <person name="Choi J.-H."/>
            <person name="Mockaitis K."/>
            <person name="Colbourne J."/>
            <person name="Pfrender M."/>
        </authorList>
    </citation>
    <scope>NUCLEOTIDE SEQUENCE [LARGE SCALE GENOMIC DNA]</scope>
    <source>
        <strain evidence="1 2">Xinb3</strain>
        <tissue evidence="1">Complete organism</tissue>
    </source>
</reference>
<dbReference type="EMBL" id="LRGB01002427">
    <property type="protein sequence ID" value="KZS07731.1"/>
    <property type="molecule type" value="Genomic_DNA"/>
</dbReference>
<dbReference type="AlphaFoldDB" id="A0A164QGH1"/>
<gene>
    <name evidence="1" type="ORF">APZ42_028494</name>
</gene>
<dbReference type="Proteomes" id="UP000076858">
    <property type="component" value="Unassembled WGS sequence"/>
</dbReference>
<keyword evidence="2" id="KW-1185">Reference proteome</keyword>
<protein>
    <submittedName>
        <fullName evidence="1">Uncharacterized protein</fullName>
    </submittedName>
</protein>
<evidence type="ECO:0000313" key="2">
    <source>
        <dbReference type="Proteomes" id="UP000076858"/>
    </source>
</evidence>